<evidence type="ECO:0000256" key="1">
    <source>
        <dbReference type="ARBA" id="ARBA00004496"/>
    </source>
</evidence>
<evidence type="ECO:0000256" key="16">
    <source>
        <dbReference type="ARBA" id="ARBA00077418"/>
    </source>
</evidence>
<evidence type="ECO:0000256" key="18">
    <source>
        <dbReference type="PROSITE-ProRule" id="PRU00288"/>
    </source>
</evidence>
<feature type="domain" description="Arf-GAP" evidence="20">
    <location>
        <begin position="7"/>
        <end position="124"/>
    </location>
</feature>
<evidence type="ECO:0000256" key="3">
    <source>
        <dbReference type="ARBA" id="ARBA00022448"/>
    </source>
</evidence>
<feature type="compositionally biased region" description="Polar residues" evidence="19">
    <location>
        <begin position="360"/>
        <end position="371"/>
    </location>
</feature>
<dbReference type="STRING" id="126957.T1JF31"/>
<dbReference type="Proteomes" id="UP000014500">
    <property type="component" value="Unassembled WGS sequence"/>
</dbReference>
<dbReference type="EMBL" id="JH432137">
    <property type="status" value="NOT_ANNOTATED_CDS"/>
    <property type="molecule type" value="Genomic_DNA"/>
</dbReference>
<dbReference type="PRINTS" id="PR00405">
    <property type="entry name" value="REVINTRACTNG"/>
</dbReference>
<dbReference type="EnsemblMetazoa" id="SMAR012436-RA">
    <property type="protein sequence ID" value="SMAR012436-PA"/>
    <property type="gene ID" value="SMAR012436"/>
</dbReference>
<keyword evidence="7" id="KW-0479">Metal-binding</keyword>
<evidence type="ECO:0000256" key="9">
    <source>
        <dbReference type="ARBA" id="ARBA00022833"/>
    </source>
</evidence>
<keyword evidence="3" id="KW-0813">Transport</keyword>
<evidence type="ECO:0000256" key="12">
    <source>
        <dbReference type="ARBA" id="ARBA00022990"/>
    </source>
</evidence>
<dbReference type="AlphaFoldDB" id="T1JF31"/>
<dbReference type="GO" id="GO:0015031">
    <property type="term" value="P:protein transport"/>
    <property type="evidence" value="ECO:0007669"/>
    <property type="project" value="UniProtKB-KW"/>
</dbReference>
<evidence type="ECO:0000256" key="17">
    <source>
        <dbReference type="ARBA" id="ARBA00081514"/>
    </source>
</evidence>
<reference evidence="21" key="2">
    <citation type="submission" date="2015-02" db="UniProtKB">
        <authorList>
            <consortium name="EnsemblMetazoa"/>
        </authorList>
    </citation>
    <scope>IDENTIFICATION</scope>
</reference>
<dbReference type="Pfam" id="PF01412">
    <property type="entry name" value="ArfGap"/>
    <property type="match status" value="1"/>
</dbReference>
<dbReference type="GO" id="GO:0008270">
    <property type="term" value="F:zinc ion binding"/>
    <property type="evidence" value="ECO:0007669"/>
    <property type="project" value="UniProtKB-KW"/>
</dbReference>
<keyword evidence="11" id="KW-0653">Protein transport</keyword>
<evidence type="ECO:0000256" key="19">
    <source>
        <dbReference type="SAM" id="MobiDB-lite"/>
    </source>
</evidence>
<keyword evidence="4" id="KW-0343">GTPase activation</keyword>
<accession>T1JF31</accession>
<keyword evidence="9" id="KW-0862">Zinc</keyword>
<proteinExistence type="predicted"/>
<dbReference type="OMA" id="MSKLWEV"/>
<evidence type="ECO:0000313" key="22">
    <source>
        <dbReference type="Proteomes" id="UP000014500"/>
    </source>
</evidence>
<evidence type="ECO:0000256" key="2">
    <source>
        <dbReference type="ARBA" id="ARBA00004555"/>
    </source>
</evidence>
<dbReference type="PhylomeDB" id="T1JF31"/>
<dbReference type="eggNOG" id="KOG0704">
    <property type="taxonomic scope" value="Eukaryota"/>
</dbReference>
<keyword evidence="12" id="KW-0007">Acetylation</keyword>
<keyword evidence="5" id="KW-0963">Cytoplasm</keyword>
<dbReference type="GO" id="GO:0030100">
    <property type="term" value="P:regulation of endocytosis"/>
    <property type="evidence" value="ECO:0007669"/>
    <property type="project" value="TreeGrafter"/>
</dbReference>
<evidence type="ECO:0000259" key="20">
    <source>
        <dbReference type="PROSITE" id="PS50115"/>
    </source>
</evidence>
<keyword evidence="8 18" id="KW-0863">Zinc-finger</keyword>
<evidence type="ECO:0000256" key="14">
    <source>
        <dbReference type="ARBA" id="ARBA00058112"/>
    </source>
</evidence>
<evidence type="ECO:0000256" key="5">
    <source>
        <dbReference type="ARBA" id="ARBA00022490"/>
    </source>
</evidence>
<sequence length="378" mass="42347">MASPRTRRVLQELKPQNDNNICFECSTHNPQWASVTYGIWICLECSGKHRGLGVHLSFVRSNTMDKWKDTELEKMKVGGNRKAREFFQSQQDWDESMTLQEKYNTKAAALYRDKIATLAEGKKWTEETSKARNYVSMKKSSSFSNYTKLHSSTTSNSYSDNWEDANSCTGYQSQTEEFFNRKLMDNSTRPEIRMQLLMENEFGKNAFLRLQNFLSDVPPCQGGKYSGFGYTMAPPPKSASQEFFDTAFSSLSTGWSSFTIGAGKIASKASEGAVKFGSVATQKVSEISETVTEKVKEGKLLDEVQSQMTSIADKLLVQDASKKGWKDISNLFGDKPTTLSSVDYSPSENTSLLATGAGNRLSQQKSNPKNSENGRFKH</sequence>
<dbReference type="CDD" id="cd08830">
    <property type="entry name" value="ArfGap_ArfGap1"/>
    <property type="match status" value="1"/>
</dbReference>
<comment type="subcellular location">
    <subcellularLocation>
        <location evidence="1">Cytoplasm</location>
    </subcellularLocation>
    <subcellularLocation>
        <location evidence="2">Golgi apparatus</location>
    </subcellularLocation>
</comment>
<dbReference type="FunFam" id="1.10.220.150:FF:000008">
    <property type="entry name" value="ADP-ribosylation factor GTPase activating protein 1"/>
    <property type="match status" value="1"/>
</dbReference>
<evidence type="ECO:0000256" key="15">
    <source>
        <dbReference type="ARBA" id="ARBA00071258"/>
    </source>
</evidence>
<keyword evidence="22" id="KW-1185">Reference proteome</keyword>
<dbReference type="SMART" id="SM00105">
    <property type="entry name" value="ArfGap"/>
    <property type="match status" value="1"/>
</dbReference>
<evidence type="ECO:0000313" key="21">
    <source>
        <dbReference type="EnsemblMetazoa" id="SMAR012436-PA"/>
    </source>
</evidence>
<dbReference type="InterPro" id="IPR001164">
    <property type="entry name" value="ArfGAP_dom"/>
</dbReference>
<evidence type="ECO:0000256" key="13">
    <source>
        <dbReference type="ARBA" id="ARBA00023034"/>
    </source>
</evidence>
<reference evidence="22" key="1">
    <citation type="submission" date="2011-05" db="EMBL/GenBank/DDBJ databases">
        <authorList>
            <person name="Richards S.R."/>
            <person name="Qu J."/>
            <person name="Jiang H."/>
            <person name="Jhangiani S.N."/>
            <person name="Agravi P."/>
            <person name="Goodspeed R."/>
            <person name="Gross S."/>
            <person name="Mandapat C."/>
            <person name="Jackson L."/>
            <person name="Mathew T."/>
            <person name="Pu L."/>
            <person name="Thornton R."/>
            <person name="Saada N."/>
            <person name="Wilczek-Boney K.B."/>
            <person name="Lee S."/>
            <person name="Kovar C."/>
            <person name="Wu Y."/>
            <person name="Scherer S.E."/>
            <person name="Worley K.C."/>
            <person name="Muzny D.M."/>
            <person name="Gibbs R."/>
        </authorList>
    </citation>
    <scope>NUCLEOTIDE SEQUENCE</scope>
    <source>
        <strain evidence="22">Brora</strain>
    </source>
</reference>
<dbReference type="GO" id="GO:0000139">
    <property type="term" value="C:Golgi membrane"/>
    <property type="evidence" value="ECO:0007669"/>
    <property type="project" value="TreeGrafter"/>
</dbReference>
<keyword evidence="6" id="KW-0597">Phosphoprotein</keyword>
<dbReference type="Gene3D" id="1.10.220.150">
    <property type="entry name" value="Arf GTPase activating protein"/>
    <property type="match status" value="1"/>
</dbReference>
<dbReference type="InterPro" id="IPR038508">
    <property type="entry name" value="ArfGAP_dom_sf"/>
</dbReference>
<evidence type="ECO:0000256" key="4">
    <source>
        <dbReference type="ARBA" id="ARBA00022468"/>
    </source>
</evidence>
<evidence type="ECO:0000256" key="6">
    <source>
        <dbReference type="ARBA" id="ARBA00022553"/>
    </source>
</evidence>
<dbReference type="GO" id="GO:0005096">
    <property type="term" value="F:GTPase activator activity"/>
    <property type="evidence" value="ECO:0007669"/>
    <property type="project" value="UniProtKB-KW"/>
</dbReference>
<protein>
    <recommendedName>
        <fullName evidence="15">ADP-ribosylation factor GTPase-activating protein 1</fullName>
    </recommendedName>
    <alternativeName>
        <fullName evidence="17">ADP-ribosylation factor 1 GTPase-activating protein</fullName>
    </alternativeName>
    <alternativeName>
        <fullName evidence="16">ARF1-directed GTPase-activating protein</fullName>
    </alternativeName>
</protein>
<comment type="function">
    <text evidence="14">GTPase-activating protein (GAP) for the ADP ribosylation factor 1 (ARF1). Involved in membrane trafficking and /or vesicle transport. Promotes hydrolysis of the ARF1-bound GTP and thus, is required for the dissociation of coat proteins from Golgi-derived membranes and vesicles, a prerequisite for vesicle's fusion with target compartment. Probably regulates ARF1-mediated transport via its interaction with the KDELR proteins and TMED2. Overexpression induces the redistribution of the entire Golgi complex to the endoplasmic reticulum, as when ARF1 is deactivated. Its activity is stimulated by phosphoinosides and inhibited by phosphatidylcholine.</text>
</comment>
<evidence type="ECO:0000256" key="11">
    <source>
        <dbReference type="ARBA" id="ARBA00022927"/>
    </source>
</evidence>
<evidence type="ECO:0000256" key="7">
    <source>
        <dbReference type="ARBA" id="ARBA00022723"/>
    </source>
</evidence>
<keyword evidence="13" id="KW-0333">Golgi apparatus</keyword>
<organism evidence="21 22">
    <name type="scientific">Strigamia maritima</name>
    <name type="common">European centipede</name>
    <name type="synonym">Geophilus maritimus</name>
    <dbReference type="NCBI Taxonomy" id="126957"/>
    <lineage>
        <taxon>Eukaryota</taxon>
        <taxon>Metazoa</taxon>
        <taxon>Ecdysozoa</taxon>
        <taxon>Arthropoda</taxon>
        <taxon>Myriapoda</taxon>
        <taxon>Chilopoda</taxon>
        <taxon>Pleurostigmophora</taxon>
        <taxon>Geophilomorpha</taxon>
        <taxon>Linotaeniidae</taxon>
        <taxon>Strigamia</taxon>
    </lineage>
</organism>
<dbReference type="PANTHER" id="PTHR46395:SF1">
    <property type="entry name" value="ADP-RIBOSYLATION FACTOR GTPASE-ACTIVATING PROTEIN 1"/>
    <property type="match status" value="1"/>
</dbReference>
<dbReference type="PROSITE" id="PS50115">
    <property type="entry name" value="ARFGAP"/>
    <property type="match status" value="1"/>
</dbReference>
<feature type="compositionally biased region" description="Polar residues" evidence="19">
    <location>
        <begin position="339"/>
        <end position="353"/>
    </location>
</feature>
<evidence type="ECO:0000256" key="10">
    <source>
        <dbReference type="ARBA" id="ARBA00022892"/>
    </source>
</evidence>
<dbReference type="SUPFAM" id="SSF57863">
    <property type="entry name" value="ArfGap/RecO-like zinc finger"/>
    <property type="match status" value="1"/>
</dbReference>
<dbReference type="InterPro" id="IPR037278">
    <property type="entry name" value="ARFGAP/RecO"/>
</dbReference>
<feature type="region of interest" description="Disordered" evidence="19">
    <location>
        <begin position="339"/>
        <end position="378"/>
    </location>
</feature>
<name>T1JF31_STRMM</name>
<keyword evidence="10" id="KW-0931">ER-Golgi transport</keyword>
<dbReference type="GO" id="GO:0016192">
    <property type="term" value="P:vesicle-mediated transport"/>
    <property type="evidence" value="ECO:0007669"/>
    <property type="project" value="UniProtKB-KW"/>
</dbReference>
<dbReference type="HOGENOM" id="CLU_044516_2_1_1"/>
<evidence type="ECO:0000256" key="8">
    <source>
        <dbReference type="ARBA" id="ARBA00022771"/>
    </source>
</evidence>
<dbReference type="PANTHER" id="PTHR46395">
    <property type="entry name" value="ADP-RIBOSYLATION FACTOR GTPASE-ACTIVATING PROTEIN 1"/>
    <property type="match status" value="1"/>
</dbReference>
<dbReference type="GO" id="GO:0032012">
    <property type="term" value="P:regulation of ARF protein signal transduction"/>
    <property type="evidence" value="ECO:0007669"/>
    <property type="project" value="TreeGrafter"/>
</dbReference>